<sequence length="171" mass="17814">MNRDELRAVQEPLKARYREDPESAVHPVSASAVFGEPVTVEVPSTAGTVRAGLHPAAGGDGSDACSGDMLMEALVACAGVTLHAVSVAFGVELRDVSLRADATFDARGTLGVDRAAPVGVLGTHVVAEVSTDADDATLARLAAATERYCVVGQSLRQPPTIEVRRRAPLER</sequence>
<dbReference type="PANTHER" id="PTHR35368:SF1">
    <property type="entry name" value="HYDROPEROXIDE REDUCTASE"/>
    <property type="match status" value="1"/>
</dbReference>
<dbReference type="EMBL" id="BJYX01000016">
    <property type="protein sequence ID" value="GEO31157.1"/>
    <property type="molecule type" value="Genomic_DNA"/>
</dbReference>
<proteinExistence type="predicted"/>
<dbReference type="InterPro" id="IPR052924">
    <property type="entry name" value="OsmC/Ohr_hydroprdx_reductase"/>
</dbReference>
<dbReference type="InterPro" id="IPR036102">
    <property type="entry name" value="OsmC/Ohrsf"/>
</dbReference>
<dbReference type="PANTHER" id="PTHR35368">
    <property type="entry name" value="HYDROPEROXIDE REDUCTASE"/>
    <property type="match status" value="1"/>
</dbReference>
<dbReference type="RefSeq" id="WP_147067564.1">
    <property type="nucleotide sequence ID" value="NZ_BAAARO010000011.1"/>
</dbReference>
<name>A0A512D3Y8_9MICO</name>
<comment type="caution">
    <text evidence="1">The sequence shown here is derived from an EMBL/GenBank/DDBJ whole genome shotgun (WGS) entry which is preliminary data.</text>
</comment>
<dbReference type="Gene3D" id="3.30.300.20">
    <property type="match status" value="1"/>
</dbReference>
<dbReference type="Proteomes" id="UP000321534">
    <property type="component" value="Unassembled WGS sequence"/>
</dbReference>
<dbReference type="OrthoDB" id="9793881at2"/>
<dbReference type="InterPro" id="IPR015946">
    <property type="entry name" value="KH_dom-like_a/b"/>
</dbReference>
<gene>
    <name evidence="1" type="ORF">TAE01_29670</name>
</gene>
<evidence type="ECO:0000313" key="2">
    <source>
        <dbReference type="Proteomes" id="UP000321534"/>
    </source>
</evidence>
<dbReference type="SUPFAM" id="SSF82784">
    <property type="entry name" value="OsmC-like"/>
    <property type="match status" value="1"/>
</dbReference>
<organism evidence="1 2">
    <name type="scientific">Terrabacter aerolatus</name>
    <dbReference type="NCBI Taxonomy" id="422442"/>
    <lineage>
        <taxon>Bacteria</taxon>
        <taxon>Bacillati</taxon>
        <taxon>Actinomycetota</taxon>
        <taxon>Actinomycetes</taxon>
        <taxon>Micrococcales</taxon>
        <taxon>Intrasporangiaceae</taxon>
        <taxon>Terrabacter</taxon>
    </lineage>
</organism>
<dbReference type="AlphaFoldDB" id="A0A512D3Y8"/>
<dbReference type="InterPro" id="IPR003718">
    <property type="entry name" value="OsmC/Ohr_fam"/>
</dbReference>
<dbReference type="Pfam" id="PF02566">
    <property type="entry name" value="OsmC"/>
    <property type="match status" value="1"/>
</dbReference>
<accession>A0A512D3Y8</accession>
<protein>
    <submittedName>
        <fullName evidence="1">Peroxiredoxin</fullName>
    </submittedName>
</protein>
<keyword evidence="2" id="KW-1185">Reference proteome</keyword>
<evidence type="ECO:0000313" key="1">
    <source>
        <dbReference type="EMBL" id="GEO31157.1"/>
    </source>
</evidence>
<reference evidence="1 2" key="1">
    <citation type="submission" date="2019-07" db="EMBL/GenBank/DDBJ databases">
        <title>Whole genome shotgun sequence of Terrabacter aerolatus NBRC 106305.</title>
        <authorList>
            <person name="Hosoyama A."/>
            <person name="Uohara A."/>
            <person name="Ohji S."/>
            <person name="Ichikawa N."/>
        </authorList>
    </citation>
    <scope>NUCLEOTIDE SEQUENCE [LARGE SCALE GENOMIC DNA]</scope>
    <source>
        <strain evidence="1 2">NBRC 106305</strain>
    </source>
</reference>